<proteinExistence type="predicted"/>
<keyword evidence="3" id="KW-1185">Reference proteome</keyword>
<accession>A0ABR1SIB6</accession>
<reference evidence="2 3" key="1">
    <citation type="submission" date="2023-01" db="EMBL/GenBank/DDBJ databases">
        <title>Analysis of 21 Apiospora genomes using comparative genomics revels a genus with tremendous synthesis potential of carbohydrate active enzymes and secondary metabolites.</title>
        <authorList>
            <person name="Sorensen T."/>
        </authorList>
    </citation>
    <scope>NUCLEOTIDE SEQUENCE [LARGE SCALE GENOMIC DNA]</scope>
    <source>
        <strain evidence="2 3">CBS 33761</strain>
    </source>
</reference>
<organism evidence="2 3">
    <name type="scientific">Apiospora rasikravindrae</name>
    <dbReference type="NCBI Taxonomy" id="990691"/>
    <lineage>
        <taxon>Eukaryota</taxon>
        <taxon>Fungi</taxon>
        <taxon>Dikarya</taxon>
        <taxon>Ascomycota</taxon>
        <taxon>Pezizomycotina</taxon>
        <taxon>Sordariomycetes</taxon>
        <taxon>Xylariomycetidae</taxon>
        <taxon>Amphisphaeriales</taxon>
        <taxon>Apiosporaceae</taxon>
        <taxon>Apiospora</taxon>
    </lineage>
</organism>
<gene>
    <name evidence="2" type="ORF">PG993_009062</name>
</gene>
<evidence type="ECO:0000256" key="1">
    <source>
        <dbReference type="SAM" id="MobiDB-lite"/>
    </source>
</evidence>
<dbReference type="EMBL" id="JAQQWK010000009">
    <property type="protein sequence ID" value="KAK8034067.1"/>
    <property type="molecule type" value="Genomic_DNA"/>
</dbReference>
<feature type="region of interest" description="Disordered" evidence="1">
    <location>
        <begin position="1"/>
        <end position="31"/>
    </location>
</feature>
<name>A0ABR1SIB6_9PEZI</name>
<sequence>MYNMQHRLGAGGQQNLPPWTPDMRGCGTNRDHPGLNVLNGGNNLPYLGYHMTHGVLNPPGVGWMPGPHHSPSYMYPPSQAYGPGDAYGYGWTPF</sequence>
<comment type="caution">
    <text evidence="2">The sequence shown here is derived from an EMBL/GenBank/DDBJ whole genome shotgun (WGS) entry which is preliminary data.</text>
</comment>
<dbReference type="Proteomes" id="UP001444661">
    <property type="component" value="Unassembled WGS sequence"/>
</dbReference>
<evidence type="ECO:0000313" key="2">
    <source>
        <dbReference type="EMBL" id="KAK8034067.1"/>
    </source>
</evidence>
<protein>
    <submittedName>
        <fullName evidence="2">Uncharacterized protein</fullName>
    </submittedName>
</protein>
<evidence type="ECO:0000313" key="3">
    <source>
        <dbReference type="Proteomes" id="UP001444661"/>
    </source>
</evidence>